<organism evidence="1 2">
    <name type="scientific">Helicobacter pullorum MIT 98-5489</name>
    <dbReference type="NCBI Taxonomy" id="537972"/>
    <lineage>
        <taxon>Bacteria</taxon>
        <taxon>Pseudomonadati</taxon>
        <taxon>Campylobacterota</taxon>
        <taxon>Epsilonproteobacteria</taxon>
        <taxon>Campylobacterales</taxon>
        <taxon>Helicobacteraceae</taxon>
        <taxon>Helicobacter</taxon>
    </lineage>
</organism>
<sequence length="62" mass="6739">MNDMSESIKEQTAGVTQINEAIAQLESVTQDNVSVANNTNDISQSVNKIADDILADVNKKKF</sequence>
<reference evidence="2" key="1">
    <citation type="journal article" date="2014" name="Genome Announc.">
        <title>Draft genome sequences of six enterohepatic helicobacter species isolated from humans and one from rhesus macaques.</title>
        <authorList>
            <person name="Shen Z."/>
            <person name="Sheh A."/>
            <person name="Young S.K."/>
            <person name="Abouelliel A."/>
            <person name="Ward D.V."/>
            <person name="Earl A.M."/>
            <person name="Fox J.G."/>
        </authorList>
    </citation>
    <scope>NUCLEOTIDE SEQUENCE [LARGE SCALE GENOMIC DNA]</scope>
    <source>
        <strain evidence="2">MIT 98-5489</strain>
    </source>
</reference>
<evidence type="ECO:0008006" key="3">
    <source>
        <dbReference type="Google" id="ProtNLM"/>
    </source>
</evidence>
<accession>C5EYU5</accession>
<name>C5EYU5_9HELI</name>
<evidence type="ECO:0000313" key="1">
    <source>
        <dbReference type="EMBL" id="EEQ63060.1"/>
    </source>
</evidence>
<dbReference type="AlphaFoldDB" id="C5EYU5"/>
<dbReference type="Proteomes" id="UP000003953">
    <property type="component" value="Unassembled WGS sequence"/>
</dbReference>
<evidence type="ECO:0000313" key="2">
    <source>
        <dbReference type="Proteomes" id="UP000003953"/>
    </source>
</evidence>
<dbReference type="EMBL" id="DS990442">
    <property type="protein sequence ID" value="EEQ63060.1"/>
    <property type="molecule type" value="Genomic_DNA"/>
</dbReference>
<dbReference type="SUPFAM" id="SSF58104">
    <property type="entry name" value="Methyl-accepting chemotaxis protein (MCP) signaling domain"/>
    <property type="match status" value="1"/>
</dbReference>
<keyword evidence="2" id="KW-1185">Reference proteome</keyword>
<protein>
    <recommendedName>
        <fullName evidence="3">Methyl-accepting chemotaxis protein signaling domain protein</fullName>
    </recommendedName>
</protein>
<proteinExistence type="predicted"/>
<dbReference type="eggNOG" id="COG0840">
    <property type="taxonomic scope" value="Bacteria"/>
</dbReference>
<gene>
    <name evidence="1" type="ORF">HPMG_00517</name>
</gene>
<dbReference type="HOGENOM" id="CLU_176184_0_0_7"/>